<comment type="caution">
    <text evidence="3">The sequence shown here is derived from an EMBL/GenBank/DDBJ whole genome shotgun (WGS) entry which is preliminary data.</text>
</comment>
<organism evidence="3 4">
    <name type="scientific">Actinoplanes teichomyceticus</name>
    <dbReference type="NCBI Taxonomy" id="1867"/>
    <lineage>
        <taxon>Bacteria</taxon>
        <taxon>Bacillati</taxon>
        <taxon>Actinomycetota</taxon>
        <taxon>Actinomycetes</taxon>
        <taxon>Micromonosporales</taxon>
        <taxon>Micromonosporaceae</taxon>
        <taxon>Actinoplanes</taxon>
    </lineage>
</organism>
<proteinExistence type="predicted"/>
<evidence type="ECO:0000313" key="4">
    <source>
        <dbReference type="Proteomes" id="UP000320239"/>
    </source>
</evidence>
<keyword evidence="2" id="KW-1133">Transmembrane helix</keyword>
<name>A0A561VLU6_ACTTI</name>
<keyword evidence="2" id="KW-0472">Membrane</keyword>
<feature type="compositionally biased region" description="Low complexity" evidence="1">
    <location>
        <begin position="228"/>
        <end position="242"/>
    </location>
</feature>
<dbReference type="RefSeq" id="WP_164465789.1">
    <property type="nucleotide sequence ID" value="NZ_BOMX01000095.1"/>
</dbReference>
<feature type="region of interest" description="Disordered" evidence="1">
    <location>
        <begin position="219"/>
        <end position="248"/>
    </location>
</feature>
<dbReference type="AlphaFoldDB" id="A0A561VLU6"/>
<reference evidence="3 4" key="1">
    <citation type="submission" date="2019-06" db="EMBL/GenBank/DDBJ databases">
        <title>Sequencing the genomes of 1000 actinobacteria strains.</title>
        <authorList>
            <person name="Klenk H.-P."/>
        </authorList>
    </citation>
    <scope>NUCLEOTIDE SEQUENCE [LARGE SCALE GENOMIC DNA]</scope>
    <source>
        <strain evidence="3 4">DSM 43866</strain>
    </source>
</reference>
<accession>A0A561VLU6</accession>
<feature type="transmembrane region" description="Helical" evidence="2">
    <location>
        <begin position="48"/>
        <end position="69"/>
    </location>
</feature>
<evidence type="ECO:0000256" key="1">
    <source>
        <dbReference type="SAM" id="MobiDB-lite"/>
    </source>
</evidence>
<keyword evidence="2" id="KW-0812">Transmembrane</keyword>
<feature type="region of interest" description="Disordered" evidence="1">
    <location>
        <begin position="123"/>
        <end position="150"/>
    </location>
</feature>
<evidence type="ECO:0000313" key="3">
    <source>
        <dbReference type="EMBL" id="TWG12591.1"/>
    </source>
</evidence>
<evidence type="ECO:0000256" key="2">
    <source>
        <dbReference type="SAM" id="Phobius"/>
    </source>
</evidence>
<keyword evidence="4" id="KW-1185">Reference proteome</keyword>
<feature type="transmembrane region" description="Helical" evidence="2">
    <location>
        <begin position="21"/>
        <end position="42"/>
    </location>
</feature>
<dbReference type="Proteomes" id="UP000320239">
    <property type="component" value="Unassembled WGS sequence"/>
</dbReference>
<sequence length="248" mass="25843">MLLISEGGSAWDMAVALAGSVLRGVFVGGFLGGVLFGATMLLVHTAGVTPVAFAAPVLIAVFVAAVLTLRQLPRHDALLRVDVDRSPEPTRIRLVRPFRRTWRPIGELRAVTITERRVRPAGANLPEVAGPSEVTGLSEPAGEGSPEWEDALPYGVTVTLTGPGGRSWAAPYISHDRRVSDLDTADGRAPAPVAAQLAARFTTMLDGTPAVVQHERHWVDLPPGKGGTSSWFSGGSASANSGAIGGGC</sequence>
<gene>
    <name evidence="3" type="ORF">FHX34_105458</name>
</gene>
<dbReference type="EMBL" id="VIWY01000005">
    <property type="protein sequence ID" value="TWG12591.1"/>
    <property type="molecule type" value="Genomic_DNA"/>
</dbReference>
<protein>
    <submittedName>
        <fullName evidence="3">Uncharacterized protein</fullName>
    </submittedName>
</protein>